<dbReference type="Proteomes" id="UP000041254">
    <property type="component" value="Unassembled WGS sequence"/>
</dbReference>
<dbReference type="EMBL" id="CDMY01000310">
    <property type="protein sequence ID" value="CEM01798.1"/>
    <property type="molecule type" value="Genomic_DNA"/>
</dbReference>
<evidence type="ECO:0000313" key="3">
    <source>
        <dbReference type="Proteomes" id="UP000041254"/>
    </source>
</evidence>
<proteinExistence type="predicted"/>
<keyword evidence="1" id="KW-1133">Transmembrane helix</keyword>
<dbReference type="AlphaFoldDB" id="A0A0G4ET80"/>
<dbReference type="PhylomeDB" id="A0A0G4ET80"/>
<keyword evidence="1" id="KW-0812">Transmembrane</keyword>
<evidence type="ECO:0000313" key="2">
    <source>
        <dbReference type="EMBL" id="CEM01798.1"/>
    </source>
</evidence>
<accession>A0A0G4ET80</accession>
<organism evidence="2 3">
    <name type="scientific">Vitrella brassicaformis (strain CCMP3155)</name>
    <dbReference type="NCBI Taxonomy" id="1169540"/>
    <lineage>
        <taxon>Eukaryota</taxon>
        <taxon>Sar</taxon>
        <taxon>Alveolata</taxon>
        <taxon>Colpodellida</taxon>
        <taxon>Vitrellaceae</taxon>
        <taxon>Vitrella</taxon>
    </lineage>
</organism>
<protein>
    <submittedName>
        <fullName evidence="2">Uncharacterized protein</fullName>
    </submittedName>
</protein>
<keyword evidence="3" id="KW-1185">Reference proteome</keyword>
<evidence type="ECO:0000256" key="1">
    <source>
        <dbReference type="SAM" id="Phobius"/>
    </source>
</evidence>
<keyword evidence="1" id="KW-0472">Membrane</keyword>
<dbReference type="VEuPathDB" id="CryptoDB:Vbra_20863"/>
<name>A0A0G4ET80_VITBC</name>
<dbReference type="InParanoid" id="A0A0G4ET80"/>
<feature type="transmembrane region" description="Helical" evidence="1">
    <location>
        <begin position="34"/>
        <end position="59"/>
    </location>
</feature>
<reference evidence="2 3" key="1">
    <citation type="submission" date="2014-11" db="EMBL/GenBank/DDBJ databases">
        <authorList>
            <person name="Zhu J."/>
            <person name="Qi W."/>
            <person name="Song R."/>
        </authorList>
    </citation>
    <scope>NUCLEOTIDE SEQUENCE [LARGE SCALE GENOMIC DNA]</scope>
</reference>
<gene>
    <name evidence="2" type="ORF">Vbra_20863</name>
</gene>
<sequence length="141" mass="15612">MGAYQELSAPTAPPADTHAELQTLKTRVAEIDYAIMPCACGAVCLVVFLWAILFGCFIGTSREAFLLGKEIDTIKTHDVADKAELKRLKGVVRLIAELDEGAWDHMREEILSDNSTTVKEKVARVERADAEVKQLRKRLVA</sequence>